<evidence type="ECO:0008006" key="3">
    <source>
        <dbReference type="Google" id="ProtNLM"/>
    </source>
</evidence>
<sequence>MWVVDGANVVGSRPDGWWKDRPGAASRLHARLAGSVDGGATAGASVVLVLEGAARAGVEEGEQQRIRVVHAPGEGDDTIVECASSLLGEGLDVVVVTADRGLRARVTPLGAEVRGPSWLP</sequence>
<evidence type="ECO:0000313" key="2">
    <source>
        <dbReference type="Proteomes" id="UP000198546"/>
    </source>
</evidence>
<dbReference type="EMBL" id="LT629688">
    <property type="protein sequence ID" value="SDD35201.1"/>
    <property type="molecule type" value="Genomic_DNA"/>
</dbReference>
<organism evidence="1 2">
    <name type="scientific">Auraticoccus monumenti</name>
    <dbReference type="NCBI Taxonomy" id="675864"/>
    <lineage>
        <taxon>Bacteria</taxon>
        <taxon>Bacillati</taxon>
        <taxon>Actinomycetota</taxon>
        <taxon>Actinomycetes</taxon>
        <taxon>Propionibacteriales</taxon>
        <taxon>Propionibacteriaceae</taxon>
        <taxon>Auraticoccus</taxon>
    </lineage>
</organism>
<evidence type="ECO:0000313" key="1">
    <source>
        <dbReference type="EMBL" id="SDD35201.1"/>
    </source>
</evidence>
<dbReference type="OrthoDB" id="3404294at2"/>
<keyword evidence="2" id="KW-1185">Reference proteome</keyword>
<accession>A0A1G6U1N3</accession>
<dbReference type="AlphaFoldDB" id="A0A1G6U1N3"/>
<dbReference type="STRING" id="675864.SAMN04489747_0768"/>
<gene>
    <name evidence="1" type="ORF">SAMN04489747_0768</name>
</gene>
<dbReference type="RefSeq" id="WP_090590802.1">
    <property type="nucleotide sequence ID" value="NZ_LT629688.1"/>
</dbReference>
<name>A0A1G6U1N3_9ACTN</name>
<proteinExistence type="predicted"/>
<dbReference type="Proteomes" id="UP000198546">
    <property type="component" value="Chromosome i"/>
</dbReference>
<protein>
    <recommendedName>
        <fullName evidence="3">YacP-like NYN domain-containing protein</fullName>
    </recommendedName>
</protein>
<reference evidence="1 2" key="1">
    <citation type="submission" date="2016-10" db="EMBL/GenBank/DDBJ databases">
        <authorList>
            <person name="de Groot N.N."/>
        </authorList>
    </citation>
    <scope>NUCLEOTIDE SEQUENCE [LARGE SCALE GENOMIC DNA]</scope>
    <source>
        <strain evidence="1 2">MON 2.2</strain>
    </source>
</reference>